<proteinExistence type="predicted"/>
<dbReference type="RefSeq" id="WP_305011162.1">
    <property type="nucleotide sequence ID" value="NZ_JAUQSX010000004.1"/>
</dbReference>
<reference evidence="1" key="1">
    <citation type="submission" date="2023-07" db="EMBL/GenBank/DDBJ databases">
        <authorList>
            <person name="Kim M.K."/>
        </authorList>
    </citation>
    <scope>NUCLEOTIDE SEQUENCE</scope>
    <source>
        <strain evidence="1">M29</strain>
    </source>
</reference>
<comment type="caution">
    <text evidence="1">The sequence shown here is derived from an EMBL/GenBank/DDBJ whole genome shotgun (WGS) entry which is preliminary data.</text>
</comment>
<name>A0ABT9A9F4_9BACT</name>
<protein>
    <recommendedName>
        <fullName evidence="3">Tail terminator</fullName>
    </recommendedName>
</protein>
<organism evidence="1 2">
    <name type="scientific">Hymenobacter mellowenesis</name>
    <dbReference type="NCBI Taxonomy" id="3063995"/>
    <lineage>
        <taxon>Bacteria</taxon>
        <taxon>Pseudomonadati</taxon>
        <taxon>Bacteroidota</taxon>
        <taxon>Cytophagia</taxon>
        <taxon>Cytophagales</taxon>
        <taxon>Hymenobacteraceae</taxon>
        <taxon>Hymenobacter</taxon>
    </lineage>
</organism>
<accession>A0ABT9A9F4</accession>
<sequence length="153" mass="17133">MQKSFDEVLNYLQGLGRRRTAISRAALGYEGSGQYPVLVVEPDPFCGESSPGLMNYDFAFLVLNREADENGVYQRRDPAQEPALLAQTGQWCDELIEMLRHENPGDLAKGTYNRAALTQHGTDLATGWRVEFRLQVAQNIDRRANADLFAPAE</sequence>
<evidence type="ECO:0000313" key="2">
    <source>
        <dbReference type="Proteomes" id="UP001167796"/>
    </source>
</evidence>
<gene>
    <name evidence="1" type="ORF">Q5H92_08905</name>
</gene>
<dbReference type="EMBL" id="JAUQSX010000004">
    <property type="protein sequence ID" value="MDO7846474.1"/>
    <property type="molecule type" value="Genomic_DNA"/>
</dbReference>
<keyword evidence="2" id="KW-1185">Reference proteome</keyword>
<dbReference type="Proteomes" id="UP001167796">
    <property type="component" value="Unassembled WGS sequence"/>
</dbReference>
<evidence type="ECO:0000313" key="1">
    <source>
        <dbReference type="EMBL" id="MDO7846474.1"/>
    </source>
</evidence>
<evidence type="ECO:0008006" key="3">
    <source>
        <dbReference type="Google" id="ProtNLM"/>
    </source>
</evidence>